<feature type="zinc finger region" description="C3H1-type" evidence="9">
    <location>
        <begin position="184"/>
        <end position="213"/>
    </location>
</feature>
<evidence type="ECO:0000313" key="13">
    <source>
        <dbReference type="EMBL" id="EDW94585.1"/>
    </source>
</evidence>
<dbReference type="KEGG" id="dya:Dyak_GE22057"/>
<organism evidence="13 14">
    <name type="scientific">Drosophila yakuba</name>
    <name type="common">Fruit fly</name>
    <dbReference type="NCBI Taxonomy" id="7245"/>
    <lineage>
        <taxon>Eukaryota</taxon>
        <taxon>Metazoa</taxon>
        <taxon>Ecdysozoa</taxon>
        <taxon>Arthropoda</taxon>
        <taxon>Hexapoda</taxon>
        <taxon>Insecta</taxon>
        <taxon>Pterygota</taxon>
        <taxon>Neoptera</taxon>
        <taxon>Endopterygota</taxon>
        <taxon>Diptera</taxon>
        <taxon>Brachycera</taxon>
        <taxon>Muscomorpha</taxon>
        <taxon>Ephydroidea</taxon>
        <taxon>Drosophilidae</taxon>
        <taxon>Drosophila</taxon>
        <taxon>Sophophora</taxon>
    </lineage>
</organism>
<dbReference type="InterPro" id="IPR001841">
    <property type="entry name" value="Znf_RING"/>
</dbReference>
<keyword evidence="3" id="KW-0808">Transferase</keyword>
<dbReference type="OrthoDB" id="411372at2759"/>
<evidence type="ECO:0000256" key="10">
    <source>
        <dbReference type="SAM" id="MobiDB-lite"/>
    </source>
</evidence>
<evidence type="ECO:0000256" key="8">
    <source>
        <dbReference type="ARBA" id="ARBA00022833"/>
    </source>
</evidence>
<dbReference type="EMBL" id="CM000159">
    <property type="protein sequence ID" value="EDW94585.1"/>
    <property type="molecule type" value="Genomic_DNA"/>
</dbReference>
<evidence type="ECO:0000259" key="11">
    <source>
        <dbReference type="PROSITE" id="PS50089"/>
    </source>
</evidence>
<dbReference type="InterPro" id="IPR018957">
    <property type="entry name" value="Znf_C3HC4_RING-type"/>
</dbReference>
<dbReference type="GO" id="GO:0061630">
    <property type="term" value="F:ubiquitin protein ligase activity"/>
    <property type="evidence" value="ECO:0007669"/>
    <property type="project" value="UniProtKB-EC"/>
</dbReference>
<keyword evidence="7" id="KW-0833">Ubl conjugation pathway</keyword>
<dbReference type="InterPro" id="IPR000571">
    <property type="entry name" value="Znf_CCCH"/>
</dbReference>
<accession>B4PIZ4</accession>
<dbReference type="PhylomeDB" id="B4PIZ4"/>
<feature type="domain" description="C3H1-type" evidence="12">
    <location>
        <begin position="184"/>
        <end position="213"/>
    </location>
</feature>
<dbReference type="PROSITE" id="PS00518">
    <property type="entry name" value="ZF_RING_1"/>
    <property type="match status" value="1"/>
</dbReference>
<reference evidence="13 14" key="2">
    <citation type="journal article" date="2007" name="PLoS Biol.">
        <title>Principles of genome evolution in the Drosophila melanogaster species group.</title>
        <authorList>
            <person name="Ranz J.M."/>
            <person name="Maurin D."/>
            <person name="Chan Y.S."/>
            <person name="von Grotthuss M."/>
            <person name="Hillier L.W."/>
            <person name="Roote J."/>
            <person name="Ashburner M."/>
            <person name="Bergman C.M."/>
        </authorList>
    </citation>
    <scope>NUCLEOTIDE SEQUENCE [LARGE SCALE GENOMIC DNA]</scope>
    <source>
        <strain evidence="14">Tai18E2 / Tucson 14021-0261.01</strain>
    </source>
</reference>
<dbReference type="eggNOG" id="KOG1039">
    <property type="taxonomic scope" value="Eukaryota"/>
</dbReference>
<dbReference type="EC" id="2.3.2.27" evidence="2"/>
<keyword evidence="14" id="KW-1185">Reference proteome</keyword>
<dbReference type="GO" id="GO:0000209">
    <property type="term" value="P:protein polyubiquitination"/>
    <property type="evidence" value="ECO:0007669"/>
    <property type="project" value="InterPro"/>
</dbReference>
<feature type="domain" description="RING-type" evidence="11">
    <location>
        <begin position="102"/>
        <end position="155"/>
    </location>
</feature>
<keyword evidence="6 9" id="KW-0863">Zinc-finger</keyword>
<gene>
    <name evidence="13" type="primary">Dyak\GE22057</name>
    <name evidence="13" type="synonym">dyak_GLEANR_5766</name>
    <name evidence="13" type="synonym">GE22057</name>
    <name evidence="13" type="ORF">Dyak_GE22057</name>
</gene>
<dbReference type="InterPro" id="IPR017907">
    <property type="entry name" value="Znf_RING_CS"/>
</dbReference>
<dbReference type="PROSITE" id="PS50089">
    <property type="entry name" value="ZF_RING_2"/>
    <property type="match status" value="1"/>
</dbReference>
<dbReference type="CDD" id="cd16521">
    <property type="entry name" value="RING-HC_MKRN"/>
    <property type="match status" value="1"/>
</dbReference>
<dbReference type="OMA" id="GICFETI"/>
<dbReference type="Proteomes" id="UP000002282">
    <property type="component" value="Chromosome 3L"/>
</dbReference>
<evidence type="ECO:0000256" key="6">
    <source>
        <dbReference type="ARBA" id="ARBA00022771"/>
    </source>
</evidence>
<evidence type="ECO:0000256" key="4">
    <source>
        <dbReference type="ARBA" id="ARBA00022723"/>
    </source>
</evidence>
<feature type="region of interest" description="Disordered" evidence="10">
    <location>
        <begin position="1"/>
        <end position="69"/>
    </location>
</feature>
<sequence>MSTVASSDHQVDKDTEELPSTSTWSQQRNWANAAEFVPSHKRATAREQNEVTTTSTGAGCSASARGPPGVSWADVVRGSSSPGSNVQPSWSCSIARSQDKKCGICFETIMEKEGGDRRFAILPSCNHVFCFECICRWRKSRHFDYEVRQACPECRAWSDFVCPSAFWVEAKEEKDQLLNDYRAALRDRDCKYFERGLGRCPFGNQCFYKHALPNGVHVDVGLPVPIPPWQRIRPGFFAFLRMHFLGIPLPDYDFSSSEYSDYSDHFDED</sequence>
<evidence type="ECO:0000256" key="2">
    <source>
        <dbReference type="ARBA" id="ARBA00012483"/>
    </source>
</evidence>
<evidence type="ECO:0000256" key="7">
    <source>
        <dbReference type="ARBA" id="ARBA00022786"/>
    </source>
</evidence>
<evidence type="ECO:0000256" key="9">
    <source>
        <dbReference type="PROSITE-ProRule" id="PRU00723"/>
    </source>
</evidence>
<evidence type="ECO:0000256" key="3">
    <source>
        <dbReference type="ARBA" id="ARBA00022679"/>
    </source>
</evidence>
<dbReference type="SMART" id="SM00184">
    <property type="entry name" value="RING"/>
    <property type="match status" value="1"/>
</dbReference>
<dbReference type="PANTHER" id="PTHR11224:SF10">
    <property type="entry name" value="IP09428P-RELATED"/>
    <property type="match status" value="1"/>
</dbReference>
<dbReference type="SMART" id="SM00356">
    <property type="entry name" value="ZnF_C3H1"/>
    <property type="match status" value="1"/>
</dbReference>
<dbReference type="HOGENOM" id="CLU_1035393_0_0_1"/>
<name>B4PIZ4_DROYA</name>
<dbReference type="AlphaFoldDB" id="B4PIZ4"/>
<dbReference type="InterPro" id="IPR013083">
    <property type="entry name" value="Znf_RING/FYVE/PHD"/>
</dbReference>
<proteinExistence type="predicted"/>
<feature type="compositionally biased region" description="Low complexity" evidence="10">
    <location>
        <begin position="52"/>
        <end position="66"/>
    </location>
</feature>
<evidence type="ECO:0000256" key="5">
    <source>
        <dbReference type="ARBA" id="ARBA00022737"/>
    </source>
</evidence>
<dbReference type="PROSITE" id="PS50103">
    <property type="entry name" value="ZF_C3H1"/>
    <property type="match status" value="1"/>
</dbReference>
<comment type="catalytic activity">
    <reaction evidence="1">
        <text>S-ubiquitinyl-[E2 ubiquitin-conjugating enzyme]-L-cysteine + [acceptor protein]-L-lysine = [E2 ubiquitin-conjugating enzyme]-L-cysteine + N(6)-ubiquitinyl-[acceptor protein]-L-lysine.</text>
        <dbReference type="EC" id="2.3.2.27"/>
    </reaction>
</comment>
<feature type="compositionally biased region" description="Polar residues" evidence="10">
    <location>
        <begin position="18"/>
        <end position="30"/>
    </location>
</feature>
<dbReference type="SUPFAM" id="SSF57850">
    <property type="entry name" value="RING/U-box"/>
    <property type="match status" value="1"/>
</dbReference>
<dbReference type="GO" id="GO:0060255">
    <property type="term" value="P:regulation of macromolecule metabolic process"/>
    <property type="evidence" value="ECO:0007669"/>
    <property type="project" value="UniProtKB-ARBA"/>
</dbReference>
<dbReference type="FunFam" id="3.30.40.10:FF:000117">
    <property type="entry name" value="Probable E3 ubiquitin-protein ligase makorin-1"/>
    <property type="match status" value="1"/>
</dbReference>
<protein>
    <recommendedName>
        <fullName evidence="2">RING-type E3 ubiquitin transferase</fullName>
        <ecNumber evidence="2">2.3.2.27</ecNumber>
    </recommendedName>
</protein>
<keyword evidence="8 9" id="KW-0862">Zinc</keyword>
<dbReference type="PANTHER" id="PTHR11224">
    <property type="entry name" value="MAKORIN-RELATED"/>
    <property type="match status" value="1"/>
</dbReference>
<dbReference type="GO" id="GO:0005634">
    <property type="term" value="C:nucleus"/>
    <property type="evidence" value="ECO:0007669"/>
    <property type="project" value="UniProtKB-ARBA"/>
</dbReference>
<dbReference type="GO" id="GO:0008270">
    <property type="term" value="F:zinc ion binding"/>
    <property type="evidence" value="ECO:0007669"/>
    <property type="project" value="UniProtKB-KW"/>
</dbReference>
<reference evidence="13 14" key="1">
    <citation type="journal article" date="2007" name="Nature">
        <title>Evolution of genes and genomes on the Drosophila phylogeny.</title>
        <authorList>
            <consortium name="Drosophila 12 Genomes Consortium"/>
            <person name="Clark A.G."/>
            <person name="Eisen M.B."/>
            <person name="Smith D.R."/>
            <person name="Bergman C.M."/>
            <person name="Oliver B."/>
            <person name="Markow T.A."/>
            <person name="Kaufman T.C."/>
            <person name="Kellis M."/>
            <person name="Gelbart W."/>
            <person name="Iyer V.N."/>
            <person name="Pollard D.A."/>
            <person name="Sackton T.B."/>
            <person name="Larracuente A.M."/>
            <person name="Singh N.D."/>
            <person name="Abad J.P."/>
            <person name="Abt D.N."/>
            <person name="Adryan B."/>
            <person name="Aguade M."/>
            <person name="Akashi H."/>
            <person name="Anderson W.W."/>
            <person name="Aquadro C.F."/>
            <person name="Ardell D.H."/>
            <person name="Arguello R."/>
            <person name="Artieri C.G."/>
            <person name="Barbash D.A."/>
            <person name="Barker D."/>
            <person name="Barsanti P."/>
            <person name="Batterham P."/>
            <person name="Batzoglou S."/>
            <person name="Begun D."/>
            <person name="Bhutkar A."/>
            <person name="Blanco E."/>
            <person name="Bosak S.A."/>
            <person name="Bradley R.K."/>
            <person name="Brand A.D."/>
            <person name="Brent M.R."/>
            <person name="Brooks A.N."/>
            <person name="Brown R.H."/>
            <person name="Butlin R.K."/>
            <person name="Caggese C."/>
            <person name="Calvi B.R."/>
            <person name="Bernardo de Carvalho A."/>
            <person name="Caspi A."/>
            <person name="Castrezana S."/>
            <person name="Celniker S.E."/>
            <person name="Chang J.L."/>
            <person name="Chapple C."/>
            <person name="Chatterji S."/>
            <person name="Chinwalla A."/>
            <person name="Civetta A."/>
            <person name="Clifton S.W."/>
            <person name="Comeron J.M."/>
            <person name="Costello J.C."/>
            <person name="Coyne J.A."/>
            <person name="Daub J."/>
            <person name="David R.G."/>
            <person name="Delcher A.L."/>
            <person name="Delehaunty K."/>
            <person name="Do C.B."/>
            <person name="Ebling H."/>
            <person name="Edwards K."/>
            <person name="Eickbush T."/>
            <person name="Evans J.D."/>
            <person name="Filipski A."/>
            <person name="Findeiss S."/>
            <person name="Freyhult E."/>
            <person name="Fulton L."/>
            <person name="Fulton R."/>
            <person name="Garcia A.C."/>
            <person name="Gardiner A."/>
            <person name="Garfield D.A."/>
            <person name="Garvin B.E."/>
            <person name="Gibson G."/>
            <person name="Gilbert D."/>
            <person name="Gnerre S."/>
            <person name="Godfrey J."/>
            <person name="Good R."/>
            <person name="Gotea V."/>
            <person name="Gravely B."/>
            <person name="Greenberg A.J."/>
            <person name="Griffiths-Jones S."/>
            <person name="Gross S."/>
            <person name="Guigo R."/>
            <person name="Gustafson E.A."/>
            <person name="Haerty W."/>
            <person name="Hahn M.W."/>
            <person name="Halligan D.L."/>
            <person name="Halpern A.L."/>
            <person name="Halter G.M."/>
            <person name="Han M.V."/>
            <person name="Heger A."/>
            <person name="Hillier L."/>
            <person name="Hinrichs A.S."/>
            <person name="Holmes I."/>
            <person name="Hoskins R.A."/>
            <person name="Hubisz M.J."/>
            <person name="Hultmark D."/>
            <person name="Huntley M.A."/>
            <person name="Jaffe D.B."/>
            <person name="Jagadeeshan S."/>
            <person name="Jeck W.R."/>
            <person name="Johnson J."/>
            <person name="Jones C.D."/>
            <person name="Jordan W.C."/>
            <person name="Karpen G.H."/>
            <person name="Kataoka E."/>
            <person name="Keightley P.D."/>
            <person name="Kheradpour P."/>
            <person name="Kirkness E.F."/>
            <person name="Koerich L.B."/>
            <person name="Kristiansen K."/>
            <person name="Kudrna D."/>
            <person name="Kulathinal R.J."/>
            <person name="Kumar S."/>
            <person name="Kwok R."/>
            <person name="Lander E."/>
            <person name="Langley C.H."/>
            <person name="Lapoint R."/>
            <person name="Lazzaro B.P."/>
            <person name="Lee S.J."/>
            <person name="Levesque L."/>
            <person name="Li R."/>
            <person name="Lin C.F."/>
            <person name="Lin M.F."/>
            <person name="Lindblad-Toh K."/>
            <person name="Llopart A."/>
            <person name="Long M."/>
            <person name="Low L."/>
            <person name="Lozovsky E."/>
            <person name="Lu J."/>
            <person name="Luo M."/>
            <person name="Machado C.A."/>
            <person name="Makalowski W."/>
            <person name="Marzo M."/>
            <person name="Matsuda M."/>
            <person name="Matzkin L."/>
            <person name="McAllister B."/>
            <person name="McBride C.S."/>
            <person name="McKernan B."/>
            <person name="McKernan K."/>
            <person name="Mendez-Lago M."/>
            <person name="Minx P."/>
            <person name="Mollenhauer M.U."/>
            <person name="Montooth K."/>
            <person name="Mount S.M."/>
            <person name="Mu X."/>
            <person name="Myers E."/>
            <person name="Negre B."/>
            <person name="Newfeld S."/>
            <person name="Nielsen R."/>
            <person name="Noor M.A."/>
            <person name="O'Grady P."/>
            <person name="Pachter L."/>
            <person name="Papaceit M."/>
            <person name="Parisi M.J."/>
            <person name="Parisi M."/>
            <person name="Parts L."/>
            <person name="Pedersen J.S."/>
            <person name="Pesole G."/>
            <person name="Phillippy A.M."/>
            <person name="Ponting C.P."/>
            <person name="Pop M."/>
            <person name="Porcelli D."/>
            <person name="Powell J.R."/>
            <person name="Prohaska S."/>
            <person name="Pruitt K."/>
            <person name="Puig M."/>
            <person name="Quesneville H."/>
            <person name="Ram K.R."/>
            <person name="Rand D."/>
            <person name="Rasmussen M.D."/>
            <person name="Reed L.K."/>
            <person name="Reenan R."/>
            <person name="Reily A."/>
            <person name="Remington K.A."/>
            <person name="Rieger T.T."/>
            <person name="Ritchie M.G."/>
            <person name="Robin C."/>
            <person name="Rogers Y.H."/>
            <person name="Rohde C."/>
            <person name="Rozas J."/>
            <person name="Rubenfield M.J."/>
            <person name="Ruiz A."/>
            <person name="Russo S."/>
            <person name="Salzberg S.L."/>
            <person name="Sanchez-Gracia A."/>
            <person name="Saranga D.J."/>
            <person name="Sato H."/>
            <person name="Schaeffer S.W."/>
            <person name="Schatz M.C."/>
            <person name="Schlenke T."/>
            <person name="Schwartz R."/>
            <person name="Segarra C."/>
            <person name="Singh R.S."/>
            <person name="Sirot L."/>
            <person name="Sirota M."/>
            <person name="Sisneros N.B."/>
            <person name="Smith C.D."/>
            <person name="Smith T.F."/>
            <person name="Spieth J."/>
            <person name="Stage D.E."/>
            <person name="Stark A."/>
            <person name="Stephan W."/>
            <person name="Strausberg R.L."/>
            <person name="Strempel S."/>
            <person name="Sturgill D."/>
            <person name="Sutton G."/>
            <person name="Sutton G.G."/>
            <person name="Tao W."/>
            <person name="Teichmann S."/>
            <person name="Tobari Y.N."/>
            <person name="Tomimura Y."/>
            <person name="Tsolas J.M."/>
            <person name="Valente V.L."/>
            <person name="Venter E."/>
            <person name="Venter J.C."/>
            <person name="Vicario S."/>
            <person name="Vieira F.G."/>
            <person name="Vilella A.J."/>
            <person name="Villasante A."/>
            <person name="Walenz B."/>
            <person name="Wang J."/>
            <person name="Wasserman M."/>
            <person name="Watts T."/>
            <person name="Wilson D."/>
            <person name="Wilson R.K."/>
            <person name="Wing R.A."/>
            <person name="Wolfner M.F."/>
            <person name="Wong A."/>
            <person name="Wong G.K."/>
            <person name="Wu C.I."/>
            <person name="Wu G."/>
            <person name="Yamamoto D."/>
            <person name="Yang H.P."/>
            <person name="Yang S.P."/>
            <person name="Yorke J.A."/>
            <person name="Yoshida K."/>
            <person name="Zdobnov E."/>
            <person name="Zhang P."/>
            <person name="Zhang Y."/>
            <person name="Zimin A.V."/>
            <person name="Baldwin J."/>
            <person name="Abdouelleil A."/>
            <person name="Abdulkadir J."/>
            <person name="Abebe A."/>
            <person name="Abera B."/>
            <person name="Abreu J."/>
            <person name="Acer S.C."/>
            <person name="Aftuck L."/>
            <person name="Alexander A."/>
            <person name="An P."/>
            <person name="Anderson E."/>
            <person name="Anderson S."/>
            <person name="Arachi H."/>
            <person name="Azer M."/>
            <person name="Bachantsang P."/>
            <person name="Barry A."/>
            <person name="Bayul T."/>
            <person name="Berlin A."/>
            <person name="Bessette D."/>
            <person name="Bloom T."/>
            <person name="Blye J."/>
            <person name="Boguslavskiy L."/>
            <person name="Bonnet C."/>
            <person name="Boukhgalter B."/>
            <person name="Bourzgui I."/>
            <person name="Brown A."/>
            <person name="Cahill P."/>
            <person name="Channer S."/>
            <person name="Cheshatsang Y."/>
            <person name="Chuda L."/>
            <person name="Citroen M."/>
            <person name="Collymore A."/>
            <person name="Cooke P."/>
            <person name="Costello M."/>
            <person name="D'Aco K."/>
            <person name="Daza R."/>
            <person name="De Haan G."/>
            <person name="DeGray S."/>
            <person name="DeMaso C."/>
            <person name="Dhargay N."/>
            <person name="Dooley K."/>
            <person name="Dooley E."/>
            <person name="Doricent M."/>
            <person name="Dorje P."/>
            <person name="Dorjee K."/>
            <person name="Dupes A."/>
            <person name="Elong R."/>
            <person name="Falk J."/>
            <person name="Farina A."/>
            <person name="Faro S."/>
            <person name="Ferguson D."/>
            <person name="Fisher S."/>
            <person name="Foley C.D."/>
            <person name="Franke A."/>
            <person name="Friedrich D."/>
            <person name="Gadbois L."/>
            <person name="Gearin G."/>
            <person name="Gearin C.R."/>
            <person name="Giannoukos G."/>
            <person name="Goode T."/>
            <person name="Graham J."/>
            <person name="Grandbois E."/>
            <person name="Grewal S."/>
            <person name="Gyaltsen K."/>
            <person name="Hafez N."/>
            <person name="Hagos B."/>
            <person name="Hall J."/>
            <person name="Henson C."/>
            <person name="Hollinger A."/>
            <person name="Honan T."/>
            <person name="Huard M.D."/>
            <person name="Hughes L."/>
            <person name="Hurhula B."/>
            <person name="Husby M.E."/>
            <person name="Kamat A."/>
            <person name="Kanga B."/>
            <person name="Kashin S."/>
            <person name="Khazanovich D."/>
            <person name="Kisner P."/>
            <person name="Lance K."/>
            <person name="Lara M."/>
            <person name="Lee W."/>
            <person name="Lennon N."/>
            <person name="Letendre F."/>
            <person name="LeVine R."/>
            <person name="Lipovsky A."/>
            <person name="Liu X."/>
            <person name="Liu J."/>
            <person name="Liu S."/>
            <person name="Lokyitsang T."/>
            <person name="Lokyitsang Y."/>
            <person name="Lubonja R."/>
            <person name="Lui A."/>
            <person name="MacDonald P."/>
            <person name="Magnisalis V."/>
            <person name="Maru K."/>
            <person name="Matthews C."/>
            <person name="McCusker W."/>
            <person name="McDonough S."/>
            <person name="Mehta T."/>
            <person name="Meldrim J."/>
            <person name="Meneus L."/>
            <person name="Mihai O."/>
            <person name="Mihalev A."/>
            <person name="Mihova T."/>
            <person name="Mittelman R."/>
            <person name="Mlenga V."/>
            <person name="Montmayeur A."/>
            <person name="Mulrain L."/>
            <person name="Navidi A."/>
            <person name="Naylor J."/>
            <person name="Negash T."/>
            <person name="Nguyen T."/>
            <person name="Nguyen N."/>
            <person name="Nicol R."/>
            <person name="Norbu C."/>
            <person name="Norbu N."/>
            <person name="Novod N."/>
            <person name="O'Neill B."/>
            <person name="Osman S."/>
            <person name="Markiewicz E."/>
            <person name="Oyono O.L."/>
            <person name="Patti C."/>
            <person name="Phunkhang P."/>
            <person name="Pierre F."/>
            <person name="Priest M."/>
            <person name="Raghuraman S."/>
            <person name="Rege F."/>
            <person name="Reyes R."/>
            <person name="Rise C."/>
            <person name="Rogov P."/>
            <person name="Ross K."/>
            <person name="Ryan E."/>
            <person name="Settipalli S."/>
            <person name="Shea T."/>
            <person name="Sherpa N."/>
            <person name="Shi L."/>
            <person name="Shih D."/>
            <person name="Sparrow T."/>
            <person name="Spaulding J."/>
            <person name="Stalker J."/>
            <person name="Stange-Thomann N."/>
            <person name="Stavropoulos S."/>
            <person name="Stone C."/>
            <person name="Strader C."/>
            <person name="Tesfaye S."/>
            <person name="Thomson T."/>
            <person name="Thoulutsang Y."/>
            <person name="Thoulutsang D."/>
            <person name="Topham K."/>
            <person name="Topping I."/>
            <person name="Tsamla T."/>
            <person name="Vassiliev H."/>
            <person name="Vo A."/>
            <person name="Wangchuk T."/>
            <person name="Wangdi T."/>
            <person name="Weiand M."/>
            <person name="Wilkinson J."/>
            <person name="Wilson A."/>
            <person name="Yadav S."/>
            <person name="Young G."/>
            <person name="Yu Q."/>
            <person name="Zembek L."/>
            <person name="Zhong D."/>
            <person name="Zimmer A."/>
            <person name="Zwirko Z."/>
            <person name="Jaffe D.B."/>
            <person name="Alvarez P."/>
            <person name="Brockman W."/>
            <person name="Butler J."/>
            <person name="Chin C."/>
            <person name="Gnerre S."/>
            <person name="Grabherr M."/>
            <person name="Kleber M."/>
            <person name="Mauceli E."/>
            <person name="MacCallum I."/>
        </authorList>
    </citation>
    <scope>NUCLEOTIDE SEQUENCE [LARGE SCALE GENOMIC DNA]</scope>
    <source>
        <strain evidence="14">Tai18E2 / Tucson 14021-0261.01</strain>
    </source>
</reference>
<keyword evidence="4 9" id="KW-0479">Metal-binding</keyword>
<evidence type="ECO:0000313" key="14">
    <source>
        <dbReference type="Proteomes" id="UP000002282"/>
    </source>
</evidence>
<dbReference type="Gene3D" id="3.30.40.10">
    <property type="entry name" value="Zinc/RING finger domain, C3HC4 (zinc finger)"/>
    <property type="match status" value="1"/>
</dbReference>
<keyword evidence="5" id="KW-0677">Repeat</keyword>
<evidence type="ECO:0000256" key="1">
    <source>
        <dbReference type="ARBA" id="ARBA00000900"/>
    </source>
</evidence>
<dbReference type="InterPro" id="IPR045072">
    <property type="entry name" value="MKRN-like"/>
</dbReference>
<evidence type="ECO:0000259" key="12">
    <source>
        <dbReference type="PROSITE" id="PS50103"/>
    </source>
</evidence>
<dbReference type="Pfam" id="PF00097">
    <property type="entry name" value="zf-C3HC4"/>
    <property type="match status" value="1"/>
</dbReference>